<proteinExistence type="predicted"/>
<dbReference type="AlphaFoldDB" id="A0A9J6RKZ8"/>
<dbReference type="Proteomes" id="UP001069090">
    <property type="component" value="Unassembled WGS sequence"/>
</dbReference>
<evidence type="ECO:0000313" key="2">
    <source>
        <dbReference type="Proteomes" id="UP001069090"/>
    </source>
</evidence>
<evidence type="ECO:0008006" key="3">
    <source>
        <dbReference type="Google" id="ProtNLM"/>
    </source>
</evidence>
<reference evidence="1 2" key="1">
    <citation type="submission" date="2022-12" db="EMBL/GenBank/DDBJ databases">
        <title>Dasania phycosphaerae sp. nov., isolated from particulate material of the south coast of Korea.</title>
        <authorList>
            <person name="Jiang Y."/>
        </authorList>
    </citation>
    <scope>NUCLEOTIDE SEQUENCE [LARGE SCALE GENOMIC DNA]</scope>
    <source>
        <strain evidence="1 2">GY-19</strain>
    </source>
</reference>
<accession>A0A9J6RKZ8</accession>
<evidence type="ECO:0000313" key="1">
    <source>
        <dbReference type="EMBL" id="MCZ0865100.1"/>
    </source>
</evidence>
<organism evidence="1 2">
    <name type="scientific">Dasania phycosphaerae</name>
    <dbReference type="NCBI Taxonomy" id="2950436"/>
    <lineage>
        <taxon>Bacteria</taxon>
        <taxon>Pseudomonadati</taxon>
        <taxon>Pseudomonadota</taxon>
        <taxon>Gammaproteobacteria</taxon>
        <taxon>Cellvibrionales</taxon>
        <taxon>Spongiibacteraceae</taxon>
        <taxon>Dasania</taxon>
    </lineage>
</organism>
<keyword evidence="2" id="KW-1185">Reference proteome</keyword>
<name>A0A9J6RKZ8_9GAMM</name>
<comment type="caution">
    <text evidence="1">The sequence shown here is derived from an EMBL/GenBank/DDBJ whole genome shotgun (WGS) entry which is preliminary data.</text>
</comment>
<dbReference type="RefSeq" id="WP_258331251.1">
    <property type="nucleotide sequence ID" value="NZ_JAPTGG010000005.1"/>
</dbReference>
<sequence>MITIYLHGALKKLGHDSLKLAVSSPAEAIRALCSQVKGFEQALRDGSFVLLRGDKNNGLPITGSSLDISFGQQKEFHIVPEVQGAAEWVVYGVILLVAVYAATNIPKVANYEERNEEGRQSHIFNGALNSTEQGQAIPIIYGRIRVGSIPISAGLTS</sequence>
<gene>
    <name evidence="1" type="ORF">O0V09_07815</name>
</gene>
<protein>
    <recommendedName>
        <fullName evidence="3">Tail assembly protein</fullName>
    </recommendedName>
</protein>
<dbReference type="EMBL" id="JAPTGG010000005">
    <property type="protein sequence ID" value="MCZ0865100.1"/>
    <property type="molecule type" value="Genomic_DNA"/>
</dbReference>